<dbReference type="PRINTS" id="PR01506">
    <property type="entry name" value="TATBPROTEIN"/>
</dbReference>
<gene>
    <name evidence="15" type="ORF">CASFOL_023610</name>
</gene>
<keyword evidence="16" id="KW-1185">Reference proteome</keyword>
<keyword evidence="9" id="KW-0811">Translocation</keyword>
<evidence type="ECO:0000256" key="4">
    <source>
        <dbReference type="ARBA" id="ARBA00022640"/>
    </source>
</evidence>
<dbReference type="EMBL" id="JAVIJP010000032">
    <property type="protein sequence ID" value="KAL3630626.1"/>
    <property type="molecule type" value="Genomic_DNA"/>
</dbReference>
<keyword evidence="8 14" id="KW-1133">Transmembrane helix</keyword>
<keyword evidence="10" id="KW-0793">Thylakoid</keyword>
<dbReference type="AlphaFoldDB" id="A0ABD3CNX6"/>
<comment type="function">
    <text evidence="12">Part of the twin-arginine translocation (Tat) system that transports large folded proteins containing a characteristic twin-arginine motif in their signal peptide across the thylakoid membrane. Involved in delta pH-dependent protein transport required for chloroplast development, especially thylakoid membrane formation. TATC and TATB mediate precursor recognition, whereas TATA facilitates translocation.</text>
</comment>
<name>A0ABD3CNX6_9LAMI</name>
<evidence type="ECO:0000256" key="6">
    <source>
        <dbReference type="ARBA" id="ARBA00022927"/>
    </source>
</evidence>
<organism evidence="15 16">
    <name type="scientific">Castilleja foliolosa</name>
    <dbReference type="NCBI Taxonomy" id="1961234"/>
    <lineage>
        <taxon>Eukaryota</taxon>
        <taxon>Viridiplantae</taxon>
        <taxon>Streptophyta</taxon>
        <taxon>Embryophyta</taxon>
        <taxon>Tracheophyta</taxon>
        <taxon>Spermatophyta</taxon>
        <taxon>Magnoliopsida</taxon>
        <taxon>eudicotyledons</taxon>
        <taxon>Gunneridae</taxon>
        <taxon>Pentapetalae</taxon>
        <taxon>asterids</taxon>
        <taxon>lamiids</taxon>
        <taxon>Lamiales</taxon>
        <taxon>Orobanchaceae</taxon>
        <taxon>Pedicularideae</taxon>
        <taxon>Castillejinae</taxon>
        <taxon>Castilleja</taxon>
    </lineage>
</organism>
<dbReference type="Proteomes" id="UP001632038">
    <property type="component" value="Unassembled WGS sequence"/>
</dbReference>
<keyword evidence="7" id="KW-0809">Transit peptide</keyword>
<evidence type="ECO:0000256" key="13">
    <source>
        <dbReference type="SAM" id="MobiDB-lite"/>
    </source>
</evidence>
<sequence>MYEKTSKIKLNFFVEFHMTSTMVFAISTPSSSSTGVKTSFHCYLPNSAISVPRNSISQQIKCIPHLGFAPLPQWNGLEQMGISISQYPVKIEKKGKCKGKGVYASLFGVGAPEILVIGVVSLLVFGPKGLAEVARNLGKTLRAFQPTIRELQEVSREFKSTLEREIGLDDIDNPVPRSPISNPTKPKSEDKPVDLGANIEPNGSSSKNGEDPIDESIKARADLFRGALAQLQKEQQEEKEKAEIEAQSQTPSPDTPQEDSSVTRPSENPDNNALQEAASVVKPTTGPTPKTEIKT</sequence>
<dbReference type="PANTHER" id="PTHR33162">
    <property type="entry name" value="SEC-INDEPENDENT PROTEIN TRANSLOCASE PROTEIN TATA, CHLOROPLASTIC"/>
    <property type="match status" value="1"/>
</dbReference>
<feature type="transmembrane region" description="Helical" evidence="14">
    <location>
        <begin position="102"/>
        <end position="125"/>
    </location>
</feature>
<dbReference type="FunFam" id="1.20.5.3310:FF:000003">
    <property type="entry name" value="Sec-independent protein translocase protein TATB, chloroplastic"/>
    <property type="match status" value="1"/>
</dbReference>
<comment type="subcellular location">
    <subcellularLocation>
        <location evidence="1">Plastid</location>
        <location evidence="1">Chloroplast thylakoid membrane</location>
        <topology evidence="1">Single-pass membrane protein</topology>
    </subcellularLocation>
</comment>
<evidence type="ECO:0000256" key="7">
    <source>
        <dbReference type="ARBA" id="ARBA00022946"/>
    </source>
</evidence>
<proteinExistence type="predicted"/>
<evidence type="ECO:0000256" key="1">
    <source>
        <dbReference type="ARBA" id="ARBA00004581"/>
    </source>
</evidence>
<dbReference type="GO" id="GO:0006886">
    <property type="term" value="P:intracellular protein transport"/>
    <property type="evidence" value="ECO:0007669"/>
    <property type="project" value="UniProtKB-ARBA"/>
</dbReference>
<comment type="caution">
    <text evidence="15">The sequence shown here is derived from an EMBL/GenBank/DDBJ whole genome shotgun (WGS) entry which is preliminary data.</text>
</comment>
<evidence type="ECO:0000256" key="9">
    <source>
        <dbReference type="ARBA" id="ARBA00023010"/>
    </source>
</evidence>
<dbReference type="Pfam" id="PF02416">
    <property type="entry name" value="TatA_B_E"/>
    <property type="match status" value="1"/>
</dbReference>
<dbReference type="GO" id="GO:0033281">
    <property type="term" value="C:TAT protein transport complex"/>
    <property type="evidence" value="ECO:0007669"/>
    <property type="project" value="UniProtKB-ARBA"/>
</dbReference>
<feature type="compositionally biased region" description="Low complexity" evidence="13">
    <location>
        <begin position="282"/>
        <end position="295"/>
    </location>
</feature>
<keyword evidence="2" id="KW-0813">Transport</keyword>
<evidence type="ECO:0000256" key="14">
    <source>
        <dbReference type="SAM" id="Phobius"/>
    </source>
</evidence>
<keyword evidence="4" id="KW-0934">Plastid</keyword>
<evidence type="ECO:0000256" key="5">
    <source>
        <dbReference type="ARBA" id="ARBA00022692"/>
    </source>
</evidence>
<reference evidence="16" key="1">
    <citation type="journal article" date="2024" name="IScience">
        <title>Strigolactones Initiate the Formation of Haustorium-like Structures in Castilleja.</title>
        <authorList>
            <person name="Buerger M."/>
            <person name="Peterson D."/>
            <person name="Chory J."/>
        </authorList>
    </citation>
    <scope>NUCLEOTIDE SEQUENCE [LARGE SCALE GENOMIC DNA]</scope>
</reference>
<evidence type="ECO:0000313" key="16">
    <source>
        <dbReference type="Proteomes" id="UP001632038"/>
    </source>
</evidence>
<evidence type="ECO:0000256" key="2">
    <source>
        <dbReference type="ARBA" id="ARBA00022448"/>
    </source>
</evidence>
<feature type="compositionally biased region" description="Basic and acidic residues" evidence="13">
    <location>
        <begin position="234"/>
        <end position="244"/>
    </location>
</feature>
<feature type="region of interest" description="Disordered" evidence="13">
    <location>
        <begin position="165"/>
        <end position="213"/>
    </location>
</feature>
<evidence type="ECO:0000256" key="11">
    <source>
        <dbReference type="ARBA" id="ARBA00023136"/>
    </source>
</evidence>
<keyword evidence="5 14" id="KW-0812">Transmembrane</keyword>
<dbReference type="Gene3D" id="1.20.5.3310">
    <property type="match status" value="1"/>
</dbReference>
<evidence type="ECO:0000256" key="8">
    <source>
        <dbReference type="ARBA" id="ARBA00022989"/>
    </source>
</evidence>
<dbReference type="InterPro" id="IPR003369">
    <property type="entry name" value="TatA/B/E"/>
</dbReference>
<feature type="region of interest" description="Disordered" evidence="13">
    <location>
        <begin position="231"/>
        <end position="295"/>
    </location>
</feature>
<keyword evidence="6" id="KW-0653">Protein transport</keyword>
<dbReference type="PANTHER" id="PTHR33162:SF3">
    <property type="entry name" value="SEC-INDEPENDENT PROTEIN TRANSLOCASE PROTEIN TATB, CHLOROPLASTIC"/>
    <property type="match status" value="1"/>
</dbReference>
<evidence type="ECO:0008006" key="17">
    <source>
        <dbReference type="Google" id="ProtNLM"/>
    </source>
</evidence>
<evidence type="ECO:0000256" key="12">
    <source>
        <dbReference type="ARBA" id="ARBA00025340"/>
    </source>
</evidence>
<feature type="compositionally biased region" description="Polar residues" evidence="13">
    <location>
        <begin position="258"/>
        <end position="274"/>
    </location>
</feature>
<keyword evidence="11 14" id="KW-0472">Membrane</keyword>
<accession>A0ABD3CNX6</accession>
<dbReference type="GO" id="GO:0009535">
    <property type="term" value="C:chloroplast thylakoid membrane"/>
    <property type="evidence" value="ECO:0007669"/>
    <property type="project" value="UniProtKB-SubCell"/>
</dbReference>
<evidence type="ECO:0000256" key="3">
    <source>
        <dbReference type="ARBA" id="ARBA00022528"/>
    </source>
</evidence>
<keyword evidence="3" id="KW-0150">Chloroplast</keyword>
<evidence type="ECO:0000256" key="10">
    <source>
        <dbReference type="ARBA" id="ARBA00023078"/>
    </source>
</evidence>
<protein>
    <recommendedName>
        <fullName evidence="17">Sec-independent protein translocase protein TatA</fullName>
    </recommendedName>
</protein>
<evidence type="ECO:0000313" key="15">
    <source>
        <dbReference type="EMBL" id="KAL3630626.1"/>
    </source>
</evidence>